<dbReference type="Pfam" id="PF00646">
    <property type="entry name" value="F-box"/>
    <property type="match status" value="1"/>
</dbReference>
<dbReference type="EMBL" id="KN838665">
    <property type="protein sequence ID" value="KIJ98621.1"/>
    <property type="molecule type" value="Genomic_DNA"/>
</dbReference>
<feature type="domain" description="F-box" evidence="1">
    <location>
        <begin position="1"/>
        <end position="38"/>
    </location>
</feature>
<evidence type="ECO:0000313" key="2">
    <source>
        <dbReference type="EMBL" id="KIJ98621.1"/>
    </source>
</evidence>
<reference evidence="2 3" key="1">
    <citation type="submission" date="2014-04" db="EMBL/GenBank/DDBJ databases">
        <authorList>
            <consortium name="DOE Joint Genome Institute"/>
            <person name="Kuo A."/>
            <person name="Kohler A."/>
            <person name="Nagy L.G."/>
            <person name="Floudas D."/>
            <person name="Copeland A."/>
            <person name="Barry K.W."/>
            <person name="Cichocki N."/>
            <person name="Veneault-Fourrey C."/>
            <person name="LaButti K."/>
            <person name="Lindquist E.A."/>
            <person name="Lipzen A."/>
            <person name="Lundell T."/>
            <person name="Morin E."/>
            <person name="Murat C."/>
            <person name="Sun H."/>
            <person name="Tunlid A."/>
            <person name="Henrissat B."/>
            <person name="Grigoriev I.V."/>
            <person name="Hibbett D.S."/>
            <person name="Martin F."/>
            <person name="Nordberg H.P."/>
            <person name="Cantor M.N."/>
            <person name="Hua S.X."/>
        </authorList>
    </citation>
    <scope>NUCLEOTIDE SEQUENCE [LARGE SCALE GENOMIC DNA]</scope>
    <source>
        <strain evidence="2 3">LaAM-08-1</strain>
    </source>
</reference>
<dbReference type="HOGENOM" id="CLU_027357_0_0_1"/>
<dbReference type="InterPro" id="IPR036047">
    <property type="entry name" value="F-box-like_dom_sf"/>
</dbReference>
<evidence type="ECO:0000313" key="3">
    <source>
        <dbReference type="Proteomes" id="UP000054477"/>
    </source>
</evidence>
<dbReference type="CDD" id="cd09917">
    <property type="entry name" value="F-box_SF"/>
    <property type="match status" value="1"/>
</dbReference>
<proteinExistence type="predicted"/>
<reference evidence="3" key="2">
    <citation type="submission" date="2015-01" db="EMBL/GenBank/DDBJ databases">
        <title>Evolutionary Origins and Diversification of the Mycorrhizal Mutualists.</title>
        <authorList>
            <consortium name="DOE Joint Genome Institute"/>
            <consortium name="Mycorrhizal Genomics Consortium"/>
            <person name="Kohler A."/>
            <person name="Kuo A."/>
            <person name="Nagy L.G."/>
            <person name="Floudas D."/>
            <person name="Copeland A."/>
            <person name="Barry K.W."/>
            <person name="Cichocki N."/>
            <person name="Veneault-Fourrey C."/>
            <person name="LaButti K."/>
            <person name="Lindquist E.A."/>
            <person name="Lipzen A."/>
            <person name="Lundell T."/>
            <person name="Morin E."/>
            <person name="Murat C."/>
            <person name="Riley R."/>
            <person name="Ohm R."/>
            <person name="Sun H."/>
            <person name="Tunlid A."/>
            <person name="Henrissat B."/>
            <person name="Grigoriev I.V."/>
            <person name="Hibbett D.S."/>
            <person name="Martin F."/>
        </authorList>
    </citation>
    <scope>NUCLEOTIDE SEQUENCE [LARGE SCALE GENOMIC DNA]</scope>
    <source>
        <strain evidence="3">LaAM-08-1</strain>
    </source>
</reference>
<keyword evidence="3" id="KW-1185">Reference proteome</keyword>
<sequence length="489" mass="55979">MRSLTHFPDELLETIADQLEDESLMQLSMTCRRFHFLVLPIVLARANIKDSNTTCLYLYDPPAHIPHALRLALFVQNVDSLSISFGDRTSTILPYARELYRLVSRLPSMKRFYMRFCYSMSPGALHPGWQMEVIRLLDLVVQKSCVFLSVTGGDELTGDNLLATGSQVRPTINPAERVRRLLRHFRQAMKSVIPQKLARLSSSRNHCHGLHKFQALSPILFHPPFIDWTISTLQTSSQTLTAVSFEINETAASTYLHILSRITLPFLSKFKLTPGGVFIEWRIVKFNDVLGFLTRHPSIVDLDLHAITHPRNRRQPQRLLPALQNLRADPWLISWFLNRKRPFKFLTSLEIVSEVYPLNLPFDYNTFDEALYLLPGGAPHVTALHITFYPEAGIAEWLDKHISQENSPLTALEGVTTLNLFTWQLDVRALIPQFLARFPQLQHLTYASPPPDVERAKQMSFIQEIMLACPGMKTVMIEGSRVDLDMLRN</sequence>
<name>A0A0C9XM71_9AGAR</name>
<dbReference type="Proteomes" id="UP000054477">
    <property type="component" value="Unassembled WGS sequence"/>
</dbReference>
<accession>A0A0C9XM71</accession>
<organism evidence="2 3">
    <name type="scientific">Laccaria amethystina LaAM-08-1</name>
    <dbReference type="NCBI Taxonomy" id="1095629"/>
    <lineage>
        <taxon>Eukaryota</taxon>
        <taxon>Fungi</taxon>
        <taxon>Dikarya</taxon>
        <taxon>Basidiomycota</taxon>
        <taxon>Agaricomycotina</taxon>
        <taxon>Agaricomycetes</taxon>
        <taxon>Agaricomycetidae</taxon>
        <taxon>Agaricales</taxon>
        <taxon>Agaricineae</taxon>
        <taxon>Hydnangiaceae</taxon>
        <taxon>Laccaria</taxon>
    </lineage>
</organism>
<evidence type="ECO:0000259" key="1">
    <source>
        <dbReference type="PROSITE" id="PS50181"/>
    </source>
</evidence>
<dbReference type="OrthoDB" id="2635672at2759"/>
<gene>
    <name evidence="2" type="ORF">K443DRAFT_9046</name>
</gene>
<dbReference type="SUPFAM" id="SSF81383">
    <property type="entry name" value="F-box domain"/>
    <property type="match status" value="1"/>
</dbReference>
<dbReference type="PROSITE" id="PS50181">
    <property type="entry name" value="FBOX"/>
    <property type="match status" value="1"/>
</dbReference>
<dbReference type="InterPro" id="IPR001810">
    <property type="entry name" value="F-box_dom"/>
</dbReference>
<protein>
    <recommendedName>
        <fullName evidence="1">F-box domain-containing protein</fullName>
    </recommendedName>
</protein>
<dbReference type="AlphaFoldDB" id="A0A0C9XM71"/>